<proteinExistence type="predicted"/>
<evidence type="ECO:0000256" key="2">
    <source>
        <dbReference type="SAM" id="Phobius"/>
    </source>
</evidence>
<keyword evidence="2" id="KW-0472">Membrane</keyword>
<organism evidence="3">
    <name type="scientific">marine sediment metagenome</name>
    <dbReference type="NCBI Taxonomy" id="412755"/>
    <lineage>
        <taxon>unclassified sequences</taxon>
        <taxon>metagenomes</taxon>
        <taxon>ecological metagenomes</taxon>
    </lineage>
</organism>
<feature type="transmembrane region" description="Helical" evidence="2">
    <location>
        <begin position="6"/>
        <end position="22"/>
    </location>
</feature>
<evidence type="ECO:0000313" key="3">
    <source>
        <dbReference type="EMBL" id="GAH29763.1"/>
    </source>
</evidence>
<feature type="non-terminal residue" evidence="3">
    <location>
        <position position="1"/>
    </location>
</feature>
<feature type="compositionally biased region" description="Basic and acidic residues" evidence="1">
    <location>
        <begin position="34"/>
        <end position="55"/>
    </location>
</feature>
<dbReference type="AlphaFoldDB" id="X1G9P9"/>
<name>X1G9P9_9ZZZZ</name>
<protein>
    <submittedName>
        <fullName evidence="3">Uncharacterized protein</fullName>
    </submittedName>
</protein>
<feature type="region of interest" description="Disordered" evidence="1">
    <location>
        <begin position="33"/>
        <end position="55"/>
    </location>
</feature>
<dbReference type="EMBL" id="BARU01004012">
    <property type="protein sequence ID" value="GAH29763.1"/>
    <property type="molecule type" value="Genomic_DNA"/>
</dbReference>
<evidence type="ECO:0000256" key="1">
    <source>
        <dbReference type="SAM" id="MobiDB-lite"/>
    </source>
</evidence>
<accession>X1G9P9</accession>
<comment type="caution">
    <text evidence="3">The sequence shown here is derived from an EMBL/GenBank/DDBJ whole genome shotgun (WGS) entry which is preliminary data.</text>
</comment>
<keyword evidence="2" id="KW-1133">Transmembrane helix</keyword>
<keyword evidence="2" id="KW-0812">Transmembrane</keyword>
<reference evidence="3" key="1">
    <citation type="journal article" date="2014" name="Front. Microbiol.">
        <title>High frequency of phylogenetically diverse reductive dehalogenase-homologous genes in deep subseafloor sedimentary metagenomes.</title>
        <authorList>
            <person name="Kawai M."/>
            <person name="Futagami T."/>
            <person name="Toyoda A."/>
            <person name="Takaki Y."/>
            <person name="Nishi S."/>
            <person name="Hori S."/>
            <person name="Arai W."/>
            <person name="Tsubouchi T."/>
            <person name="Morono Y."/>
            <person name="Uchiyama I."/>
            <person name="Ito T."/>
            <person name="Fujiyama A."/>
            <person name="Inagaki F."/>
            <person name="Takami H."/>
        </authorList>
    </citation>
    <scope>NUCLEOTIDE SEQUENCE</scope>
    <source>
        <strain evidence="3">Expedition CK06-06</strain>
    </source>
</reference>
<sequence>FYFCLGVVGVLGAVILVDRYAIQKVHKRKSRRRSLAEIDKKKSKREEKKKIEKRR</sequence>
<gene>
    <name evidence="3" type="ORF">S03H2_08301</name>
</gene>